<evidence type="ECO:0000313" key="1">
    <source>
        <dbReference type="EMBL" id="KAJ1083689.1"/>
    </source>
</evidence>
<proteinExistence type="predicted"/>
<protein>
    <submittedName>
        <fullName evidence="1">Uncharacterized protein</fullName>
    </submittedName>
</protein>
<evidence type="ECO:0000313" key="2">
    <source>
        <dbReference type="Proteomes" id="UP001066276"/>
    </source>
</evidence>
<dbReference type="EMBL" id="JANPWB010000016">
    <property type="protein sequence ID" value="KAJ1083689.1"/>
    <property type="molecule type" value="Genomic_DNA"/>
</dbReference>
<dbReference type="Proteomes" id="UP001066276">
    <property type="component" value="Chromosome 12"/>
</dbReference>
<sequence>MEGYDMRIMTDYSKDTNECRKAFLALQPRLRQLEMKYGLFDPARIPDTMYALPALRWDPVDKCYPCIGQRYILSFDISHMVLSITPSL</sequence>
<reference evidence="1" key="1">
    <citation type="journal article" date="2022" name="bioRxiv">
        <title>Sequencing and chromosome-scale assembly of the giantPleurodeles waltlgenome.</title>
        <authorList>
            <person name="Brown T."/>
            <person name="Elewa A."/>
            <person name="Iarovenko S."/>
            <person name="Subramanian E."/>
            <person name="Araus A.J."/>
            <person name="Petzold A."/>
            <person name="Susuki M."/>
            <person name="Suzuki K.-i.T."/>
            <person name="Hayashi T."/>
            <person name="Toyoda A."/>
            <person name="Oliveira C."/>
            <person name="Osipova E."/>
            <person name="Leigh N.D."/>
            <person name="Simon A."/>
            <person name="Yun M.H."/>
        </authorList>
    </citation>
    <scope>NUCLEOTIDE SEQUENCE</scope>
    <source>
        <strain evidence="1">20211129_DDA</strain>
        <tissue evidence="1">Liver</tissue>
    </source>
</reference>
<name>A0AAV7L067_PLEWA</name>
<keyword evidence="2" id="KW-1185">Reference proteome</keyword>
<gene>
    <name evidence="1" type="ORF">NDU88_003844</name>
</gene>
<comment type="caution">
    <text evidence="1">The sequence shown here is derived from an EMBL/GenBank/DDBJ whole genome shotgun (WGS) entry which is preliminary data.</text>
</comment>
<dbReference type="AlphaFoldDB" id="A0AAV7L067"/>
<organism evidence="1 2">
    <name type="scientific">Pleurodeles waltl</name>
    <name type="common">Iberian ribbed newt</name>
    <dbReference type="NCBI Taxonomy" id="8319"/>
    <lineage>
        <taxon>Eukaryota</taxon>
        <taxon>Metazoa</taxon>
        <taxon>Chordata</taxon>
        <taxon>Craniata</taxon>
        <taxon>Vertebrata</taxon>
        <taxon>Euteleostomi</taxon>
        <taxon>Amphibia</taxon>
        <taxon>Batrachia</taxon>
        <taxon>Caudata</taxon>
        <taxon>Salamandroidea</taxon>
        <taxon>Salamandridae</taxon>
        <taxon>Pleurodelinae</taxon>
        <taxon>Pleurodeles</taxon>
    </lineage>
</organism>
<accession>A0AAV7L067</accession>